<evidence type="ECO:0000313" key="3">
    <source>
        <dbReference type="Proteomes" id="UP000182241"/>
    </source>
</evidence>
<dbReference type="KEGG" id="tsm:ASU32_04070"/>
<accession>A0A1H4N358</accession>
<reference evidence="3" key="1">
    <citation type="submission" date="2016-10" db="EMBL/GenBank/DDBJ databases">
        <authorList>
            <person name="Varghese N."/>
            <person name="Submissions S."/>
        </authorList>
    </citation>
    <scope>NUCLEOTIDE SEQUENCE [LARGE SCALE GENOMIC DNA]</scope>
    <source>
        <strain evidence="3">DSM 44234</strain>
    </source>
</reference>
<feature type="domain" description="AB hydrolase-1" evidence="1">
    <location>
        <begin position="56"/>
        <end position="292"/>
    </location>
</feature>
<dbReference type="PANTHER" id="PTHR47751:SF1">
    <property type="entry name" value="SUPERFAMILY HYDROLASE, PUTATIVE (AFU_ORTHOLOGUE AFUA_2G16580)-RELATED"/>
    <property type="match status" value="1"/>
</dbReference>
<name>A0A1H4N358_TSUTY</name>
<dbReference type="SUPFAM" id="SSF53474">
    <property type="entry name" value="alpha/beta-Hydrolases"/>
    <property type="match status" value="1"/>
</dbReference>
<dbReference type="Gene3D" id="1.10.10.800">
    <property type="match status" value="1"/>
</dbReference>
<organism evidence="2 3">
    <name type="scientific">Tsukamurella tyrosinosolvens</name>
    <dbReference type="NCBI Taxonomy" id="57704"/>
    <lineage>
        <taxon>Bacteria</taxon>
        <taxon>Bacillati</taxon>
        <taxon>Actinomycetota</taxon>
        <taxon>Actinomycetes</taxon>
        <taxon>Mycobacteriales</taxon>
        <taxon>Tsukamurellaceae</taxon>
        <taxon>Tsukamurella</taxon>
    </lineage>
</organism>
<dbReference type="InterPro" id="IPR051411">
    <property type="entry name" value="Polyketide_trans_af380"/>
</dbReference>
<dbReference type="InterPro" id="IPR029058">
    <property type="entry name" value="AB_hydrolase_fold"/>
</dbReference>
<gene>
    <name evidence="2" type="ORF">SAMN04489793_1032</name>
</gene>
<dbReference type="Pfam" id="PF12697">
    <property type="entry name" value="Abhydrolase_6"/>
    <property type="match status" value="1"/>
</dbReference>
<dbReference type="STRING" id="57704.SAMN04489793_1032"/>
<dbReference type="OrthoDB" id="9796609at2"/>
<keyword evidence="3" id="KW-1185">Reference proteome</keyword>
<dbReference type="InterPro" id="IPR000073">
    <property type="entry name" value="AB_hydrolase_1"/>
</dbReference>
<dbReference type="PANTHER" id="PTHR47751">
    <property type="entry name" value="SUPERFAMILY HYDROLASE, PUTATIVE (AFU_ORTHOLOGUE AFUA_2G16580)-RELATED"/>
    <property type="match status" value="1"/>
</dbReference>
<dbReference type="GO" id="GO:0003824">
    <property type="term" value="F:catalytic activity"/>
    <property type="evidence" value="ECO:0007669"/>
    <property type="project" value="UniProtKB-ARBA"/>
</dbReference>
<dbReference type="GeneID" id="300995391"/>
<dbReference type="Proteomes" id="UP000182241">
    <property type="component" value="Unassembled WGS sequence"/>
</dbReference>
<dbReference type="RefSeq" id="WP_068524014.1">
    <property type="nucleotide sequence ID" value="NZ_CP019066.1"/>
</dbReference>
<protein>
    <recommendedName>
        <fullName evidence="1">AB hydrolase-1 domain-containing protein</fullName>
    </recommendedName>
</protein>
<dbReference type="Gene3D" id="3.40.50.1820">
    <property type="entry name" value="alpha/beta hydrolase"/>
    <property type="match status" value="1"/>
</dbReference>
<evidence type="ECO:0000259" key="1">
    <source>
        <dbReference type="Pfam" id="PF12697"/>
    </source>
</evidence>
<dbReference type="EMBL" id="FNSA01000003">
    <property type="protein sequence ID" value="SEB89042.1"/>
    <property type="molecule type" value="Genomic_DNA"/>
</dbReference>
<evidence type="ECO:0000313" key="2">
    <source>
        <dbReference type="EMBL" id="SEB89042.1"/>
    </source>
</evidence>
<proteinExistence type="predicted"/>
<dbReference type="AlphaFoldDB" id="A0A1H4N358"/>
<sequence length="311" mass="32877">MAENITTVTAKGWAWDIAVDLHFPPGFDESKTYPTVVSAHPTGSCKAQTSGNVYGAALAAAGFVVAAFDASFQGDSGGDPRSVEDPGFRTSDFSFVIDHLVTLPYVDADNIGVLAICGGAGYAVAATKIDRRIKALGTVVGSNVGRLMREGFAEYDPIGMLEEIAAQRTAQARGAAEQINDLLPPSVETAKAAGVGDIDVLEATAYYKTDRGQAPGGKTSFNFAYQGALADWDAYDRVETLLTQPLMVVIGDQPGAFASQRLSMELYGRAASKDKHLVVVDGASHYDLYDRPGPTGVALENLVPFFRARLG</sequence>